<dbReference type="InterPro" id="IPR011004">
    <property type="entry name" value="Trimer_LpxA-like_sf"/>
</dbReference>
<dbReference type="Gene3D" id="2.160.10.10">
    <property type="entry name" value="Hexapeptide repeat proteins"/>
    <property type="match status" value="1"/>
</dbReference>
<evidence type="ECO:0000256" key="4">
    <source>
        <dbReference type="ARBA" id="ARBA00023315"/>
    </source>
</evidence>
<keyword evidence="6" id="KW-1185">Reference proteome</keyword>
<evidence type="ECO:0000256" key="3">
    <source>
        <dbReference type="ARBA" id="ARBA00022737"/>
    </source>
</evidence>
<evidence type="ECO:0000256" key="1">
    <source>
        <dbReference type="ARBA" id="ARBA00007274"/>
    </source>
</evidence>
<dbReference type="Pfam" id="PF00132">
    <property type="entry name" value="Hexapep"/>
    <property type="match status" value="1"/>
</dbReference>
<dbReference type="PANTHER" id="PTHR23416">
    <property type="entry name" value="SIALIC ACID SYNTHASE-RELATED"/>
    <property type="match status" value="1"/>
</dbReference>
<dbReference type="InterPro" id="IPR018357">
    <property type="entry name" value="Hexapep_transf_CS"/>
</dbReference>
<dbReference type="Proteomes" id="UP001139447">
    <property type="component" value="Unassembled WGS sequence"/>
</dbReference>
<protein>
    <recommendedName>
        <fullName evidence="7">Acetyltransferase</fullName>
    </recommendedName>
</protein>
<reference evidence="5" key="1">
    <citation type="submission" date="2022-03" db="EMBL/GenBank/DDBJ databases">
        <authorList>
            <person name="Woo C.Y."/>
        </authorList>
    </citation>
    <scope>NUCLEOTIDE SEQUENCE</scope>
    <source>
        <strain evidence="5">CYS-02</strain>
    </source>
</reference>
<gene>
    <name evidence="5" type="ORF">MMF98_14035</name>
</gene>
<sequence>MNARAKKIIRVVDRLLFSWIVWLVYPKYHRPIYSYQLNIKILLRYGILQKIVGFNRSVPWPVHFTSTVVGHEKIEKEYMCDPGDTPGCYIQAYNGIKIGSNVEFGAGVKIISANHAEEDYSRHVHDSPVQIGSNVWIGANSVILPGICIGDNVIIGAGSVVSKNIPADTVAAGIPCRPLRAKLPYAIETKKIKLNRKFIS</sequence>
<comment type="similarity">
    <text evidence="1">Belongs to the transferase hexapeptide repeat family.</text>
</comment>
<dbReference type="EMBL" id="JALGBI010000001">
    <property type="protein sequence ID" value="MCJ0764332.1"/>
    <property type="molecule type" value="Genomic_DNA"/>
</dbReference>
<keyword evidence="2" id="KW-0808">Transferase</keyword>
<evidence type="ECO:0008006" key="7">
    <source>
        <dbReference type="Google" id="ProtNLM"/>
    </source>
</evidence>
<comment type="caution">
    <text evidence="5">The sequence shown here is derived from an EMBL/GenBank/DDBJ whole genome shotgun (WGS) entry which is preliminary data.</text>
</comment>
<dbReference type="GO" id="GO:0008374">
    <property type="term" value="F:O-acyltransferase activity"/>
    <property type="evidence" value="ECO:0007669"/>
    <property type="project" value="TreeGrafter"/>
</dbReference>
<keyword evidence="3" id="KW-0677">Repeat</keyword>
<proteinExistence type="inferred from homology"/>
<evidence type="ECO:0000256" key="2">
    <source>
        <dbReference type="ARBA" id="ARBA00022679"/>
    </source>
</evidence>
<dbReference type="PANTHER" id="PTHR23416:SF23">
    <property type="entry name" value="ACETYLTRANSFERASE C18B11.09C-RELATED"/>
    <property type="match status" value="1"/>
</dbReference>
<name>A0A9X2AQ95_9BURK</name>
<keyword evidence="4" id="KW-0012">Acyltransferase</keyword>
<evidence type="ECO:0000313" key="6">
    <source>
        <dbReference type="Proteomes" id="UP001139447"/>
    </source>
</evidence>
<dbReference type="AlphaFoldDB" id="A0A9X2AQ95"/>
<dbReference type="RefSeq" id="WP_243306941.1">
    <property type="nucleotide sequence ID" value="NZ_JALGBI010000001.1"/>
</dbReference>
<dbReference type="GO" id="GO:0005829">
    <property type="term" value="C:cytosol"/>
    <property type="evidence" value="ECO:0007669"/>
    <property type="project" value="TreeGrafter"/>
</dbReference>
<dbReference type="InterPro" id="IPR051159">
    <property type="entry name" value="Hexapeptide_acetyltransf"/>
</dbReference>
<dbReference type="PROSITE" id="PS00101">
    <property type="entry name" value="HEXAPEP_TRANSFERASES"/>
    <property type="match status" value="1"/>
</dbReference>
<dbReference type="InterPro" id="IPR001451">
    <property type="entry name" value="Hexapep"/>
</dbReference>
<dbReference type="SUPFAM" id="SSF51161">
    <property type="entry name" value="Trimeric LpxA-like enzymes"/>
    <property type="match status" value="1"/>
</dbReference>
<evidence type="ECO:0000313" key="5">
    <source>
        <dbReference type="EMBL" id="MCJ0764332.1"/>
    </source>
</evidence>
<accession>A0A9X2AQ95</accession>
<organism evidence="5 6">
    <name type="scientific">Variovorax terrae</name>
    <dbReference type="NCBI Taxonomy" id="2923278"/>
    <lineage>
        <taxon>Bacteria</taxon>
        <taxon>Pseudomonadati</taxon>
        <taxon>Pseudomonadota</taxon>
        <taxon>Betaproteobacteria</taxon>
        <taxon>Burkholderiales</taxon>
        <taxon>Comamonadaceae</taxon>
        <taxon>Variovorax</taxon>
    </lineage>
</organism>